<dbReference type="GO" id="GO:1990259">
    <property type="term" value="F:histone H2AQ104 methyltransferase activity"/>
    <property type="evidence" value="ECO:0007669"/>
    <property type="project" value="TreeGrafter"/>
</dbReference>
<keyword evidence="5" id="KW-0694">RNA-binding</keyword>
<comment type="similarity">
    <text evidence="1">Belongs to the methyltransferase superfamily. Fibrillarin family.</text>
</comment>
<evidence type="ECO:0000256" key="5">
    <source>
        <dbReference type="ARBA" id="ARBA00022884"/>
    </source>
</evidence>
<dbReference type="Pfam" id="PF01269">
    <property type="entry name" value="Fibrillarin"/>
    <property type="match status" value="1"/>
</dbReference>
<accession>A0AAF0XY96</accession>
<dbReference type="SMART" id="SM01206">
    <property type="entry name" value="Fibrillarin"/>
    <property type="match status" value="1"/>
</dbReference>
<keyword evidence="3" id="KW-0489">Methyltransferase</keyword>
<dbReference type="GO" id="GO:0032040">
    <property type="term" value="C:small-subunit processome"/>
    <property type="evidence" value="ECO:0007669"/>
    <property type="project" value="TreeGrafter"/>
</dbReference>
<sequence>MTDKLRGFIERNFPRPTYLRYSLGREALEKAQVNLARLYINKNRAGLNTQTPSVLSLSQEQDGVVPHKFEGIFTVKGKENMFCTKNIVPGEAIYGETLIHHQVIWTHGTRGVCFNRVWDPLKSKFGAAIMGGVSNIWIKPGARVLYVGNVCGLTVSNLSDLVGSDGLVYLVGFCDGDDVASMAGKRPNVVKITVKITVKFPYSHWHYRMLVGMVDVIFAEIDHCPDHPLGQEVLYCPIICLIISHSCIYLGVFKMRKVLLI</sequence>
<dbReference type="SUPFAM" id="SSF53335">
    <property type="entry name" value="S-adenosyl-L-methionine-dependent methyltransferases"/>
    <property type="match status" value="1"/>
</dbReference>
<keyword evidence="2" id="KW-0698">rRNA processing</keyword>
<keyword evidence="7" id="KW-1185">Reference proteome</keyword>
<dbReference type="GO" id="GO:0031428">
    <property type="term" value="C:box C/D methylation guide snoRNP complex"/>
    <property type="evidence" value="ECO:0007669"/>
    <property type="project" value="TreeGrafter"/>
</dbReference>
<evidence type="ECO:0000256" key="1">
    <source>
        <dbReference type="ARBA" id="ARBA00010632"/>
    </source>
</evidence>
<evidence type="ECO:0000256" key="2">
    <source>
        <dbReference type="ARBA" id="ARBA00022552"/>
    </source>
</evidence>
<dbReference type="Gene3D" id="3.40.50.150">
    <property type="entry name" value="Vaccinia Virus protein VP39"/>
    <property type="match status" value="1"/>
</dbReference>
<reference evidence="6" key="2">
    <citation type="submission" date="2022-03" db="EMBL/GenBank/DDBJ databases">
        <title>Draft title - Genomic analysis of global carrot germplasm unveils the trajectory of domestication and the origin of high carotenoid orange carrot.</title>
        <authorList>
            <person name="Iorizzo M."/>
            <person name="Ellison S."/>
            <person name="Senalik D."/>
            <person name="Macko-Podgorni A."/>
            <person name="Grzebelus D."/>
            <person name="Bostan H."/>
            <person name="Rolling W."/>
            <person name="Curaba J."/>
            <person name="Simon P."/>
        </authorList>
    </citation>
    <scope>NUCLEOTIDE SEQUENCE</scope>
    <source>
        <tissue evidence="6">Leaf</tissue>
    </source>
</reference>
<evidence type="ECO:0000256" key="3">
    <source>
        <dbReference type="ARBA" id="ARBA00022603"/>
    </source>
</evidence>
<dbReference type="InterPro" id="IPR000692">
    <property type="entry name" value="Fibrillarin"/>
</dbReference>
<dbReference type="AlphaFoldDB" id="A0AAF0XY96"/>
<evidence type="ECO:0000313" key="6">
    <source>
        <dbReference type="EMBL" id="WOH16528.1"/>
    </source>
</evidence>
<dbReference type="GO" id="GO:0008649">
    <property type="term" value="F:rRNA methyltransferase activity"/>
    <property type="evidence" value="ECO:0007669"/>
    <property type="project" value="TreeGrafter"/>
</dbReference>
<dbReference type="GO" id="GO:0000494">
    <property type="term" value="P:box C/D sno(s)RNA 3'-end processing"/>
    <property type="evidence" value="ECO:0007669"/>
    <property type="project" value="TreeGrafter"/>
</dbReference>
<dbReference type="EMBL" id="CP093351">
    <property type="protein sequence ID" value="WOH16528.1"/>
    <property type="molecule type" value="Genomic_DNA"/>
</dbReference>
<dbReference type="Gene3D" id="3.30.200.20">
    <property type="entry name" value="Phosphorylase Kinase, domain 1"/>
    <property type="match status" value="1"/>
</dbReference>
<dbReference type="GO" id="GO:0003723">
    <property type="term" value="F:RNA binding"/>
    <property type="evidence" value="ECO:0007669"/>
    <property type="project" value="UniProtKB-KW"/>
</dbReference>
<name>A0AAF0XY96_DAUCS</name>
<dbReference type="InterPro" id="IPR029063">
    <property type="entry name" value="SAM-dependent_MTases_sf"/>
</dbReference>
<gene>
    <name evidence="6" type="ORF">DCAR_0936083</name>
</gene>
<dbReference type="Proteomes" id="UP000077755">
    <property type="component" value="Chromosome 9"/>
</dbReference>
<evidence type="ECO:0000256" key="4">
    <source>
        <dbReference type="ARBA" id="ARBA00022679"/>
    </source>
</evidence>
<evidence type="ECO:0000313" key="7">
    <source>
        <dbReference type="Proteomes" id="UP000077755"/>
    </source>
</evidence>
<protein>
    <submittedName>
        <fullName evidence="6">Uncharacterized protein</fullName>
    </submittedName>
</protein>
<reference evidence="6" key="1">
    <citation type="journal article" date="2016" name="Nat. Genet.">
        <title>A high-quality carrot genome assembly provides new insights into carotenoid accumulation and asterid genome evolution.</title>
        <authorList>
            <person name="Iorizzo M."/>
            <person name="Ellison S."/>
            <person name="Senalik D."/>
            <person name="Zeng P."/>
            <person name="Satapoomin P."/>
            <person name="Huang J."/>
            <person name="Bowman M."/>
            <person name="Iovene M."/>
            <person name="Sanseverino W."/>
            <person name="Cavagnaro P."/>
            <person name="Yildiz M."/>
            <person name="Macko-Podgorni A."/>
            <person name="Moranska E."/>
            <person name="Grzebelus E."/>
            <person name="Grzebelus D."/>
            <person name="Ashrafi H."/>
            <person name="Zheng Z."/>
            <person name="Cheng S."/>
            <person name="Spooner D."/>
            <person name="Van Deynze A."/>
            <person name="Simon P."/>
        </authorList>
    </citation>
    <scope>NUCLEOTIDE SEQUENCE</scope>
    <source>
        <tissue evidence="6">Leaf</tissue>
    </source>
</reference>
<organism evidence="6 7">
    <name type="scientific">Daucus carota subsp. sativus</name>
    <name type="common">Carrot</name>
    <dbReference type="NCBI Taxonomy" id="79200"/>
    <lineage>
        <taxon>Eukaryota</taxon>
        <taxon>Viridiplantae</taxon>
        <taxon>Streptophyta</taxon>
        <taxon>Embryophyta</taxon>
        <taxon>Tracheophyta</taxon>
        <taxon>Spermatophyta</taxon>
        <taxon>Magnoliopsida</taxon>
        <taxon>eudicotyledons</taxon>
        <taxon>Gunneridae</taxon>
        <taxon>Pentapetalae</taxon>
        <taxon>asterids</taxon>
        <taxon>campanulids</taxon>
        <taxon>Apiales</taxon>
        <taxon>Apiaceae</taxon>
        <taxon>Apioideae</taxon>
        <taxon>Scandiceae</taxon>
        <taxon>Daucinae</taxon>
        <taxon>Daucus</taxon>
        <taxon>Daucus sect. Daucus</taxon>
    </lineage>
</organism>
<keyword evidence="4" id="KW-0808">Transferase</keyword>
<dbReference type="PANTHER" id="PTHR10335:SF0">
    <property type="entry name" value="RRNA 2'-O-METHYLTRANSFERASE FIBRILLARIN 1-RELATED"/>
    <property type="match status" value="1"/>
</dbReference>
<dbReference type="PRINTS" id="PR00052">
    <property type="entry name" value="FIBRILLARIN"/>
</dbReference>
<dbReference type="PANTHER" id="PTHR10335">
    <property type="entry name" value="RRNA 2-O-METHYLTRANSFERASE FIBRILLARIN"/>
    <property type="match status" value="1"/>
</dbReference>
<proteinExistence type="inferred from homology"/>